<sequence length="155" mass="17425">MISIFPVHKRPAEIIPLRECDDNDDGIDTIQTAYIFPKPIINLGPTSDRRSSSTQPTPTPMGTLIEAMQTPIWSSPINYPLFNACTTPKAMPIDMSLLEITPFLELEPLKIIACLPKRIYHAVSSWISDMLRRSLDDPDSQTIESFAMIQSRIPL</sequence>
<evidence type="ECO:0000313" key="1">
    <source>
        <dbReference type="EMBL" id="KAH6598728.1"/>
    </source>
</evidence>
<dbReference type="Proteomes" id="UP001648503">
    <property type="component" value="Unassembled WGS sequence"/>
</dbReference>
<reference evidence="1 2" key="1">
    <citation type="submission" date="2021-02" db="EMBL/GenBank/DDBJ databases">
        <title>Variation within the Batrachochytrium salamandrivorans European outbreak.</title>
        <authorList>
            <person name="Kelly M."/>
            <person name="Pasmans F."/>
            <person name="Shea T.P."/>
            <person name="Munoz J.F."/>
            <person name="Carranza S."/>
            <person name="Cuomo C.A."/>
            <person name="Martel A."/>
        </authorList>
    </citation>
    <scope>NUCLEOTIDE SEQUENCE [LARGE SCALE GENOMIC DNA]</scope>
    <source>
        <strain evidence="1 2">AMFP18/2</strain>
    </source>
</reference>
<accession>A0ABQ8FID6</accession>
<keyword evidence="2" id="KW-1185">Reference proteome</keyword>
<name>A0ABQ8FID6_9FUNG</name>
<gene>
    <name evidence="1" type="ORF">BASA50_003763</name>
</gene>
<dbReference type="EMBL" id="JAFCIX010000102">
    <property type="protein sequence ID" value="KAH6598728.1"/>
    <property type="molecule type" value="Genomic_DNA"/>
</dbReference>
<comment type="caution">
    <text evidence="1">The sequence shown here is derived from an EMBL/GenBank/DDBJ whole genome shotgun (WGS) entry which is preliminary data.</text>
</comment>
<evidence type="ECO:0000313" key="2">
    <source>
        <dbReference type="Proteomes" id="UP001648503"/>
    </source>
</evidence>
<protein>
    <submittedName>
        <fullName evidence="1">Uncharacterized protein</fullName>
    </submittedName>
</protein>
<organism evidence="1 2">
    <name type="scientific">Batrachochytrium salamandrivorans</name>
    <dbReference type="NCBI Taxonomy" id="1357716"/>
    <lineage>
        <taxon>Eukaryota</taxon>
        <taxon>Fungi</taxon>
        <taxon>Fungi incertae sedis</taxon>
        <taxon>Chytridiomycota</taxon>
        <taxon>Chytridiomycota incertae sedis</taxon>
        <taxon>Chytridiomycetes</taxon>
        <taxon>Rhizophydiales</taxon>
        <taxon>Rhizophydiales incertae sedis</taxon>
        <taxon>Batrachochytrium</taxon>
    </lineage>
</organism>
<proteinExistence type="predicted"/>